<dbReference type="Gene3D" id="3.30.2020.10">
    <property type="entry name" value="NE0471-like N-terminal domain"/>
    <property type="match status" value="1"/>
</dbReference>
<organism evidence="1 2">
    <name type="scientific">Centipeda periodontii DSM 2778</name>
    <dbReference type="NCBI Taxonomy" id="888060"/>
    <lineage>
        <taxon>Bacteria</taxon>
        <taxon>Bacillati</taxon>
        <taxon>Bacillota</taxon>
        <taxon>Negativicutes</taxon>
        <taxon>Selenomonadales</taxon>
        <taxon>Selenomonadaceae</taxon>
        <taxon>Centipeda</taxon>
    </lineage>
</organism>
<evidence type="ECO:0000313" key="2">
    <source>
        <dbReference type="Proteomes" id="UP000004067"/>
    </source>
</evidence>
<keyword evidence="2" id="KW-1185">Reference proteome</keyword>
<gene>
    <name evidence="1" type="ORF">HMPREF9081_0765</name>
</gene>
<dbReference type="HOGENOM" id="CLU_153045_2_0_9"/>
<dbReference type="InterPro" id="IPR018841">
    <property type="entry name" value="DUF2442"/>
</dbReference>
<dbReference type="STRING" id="888060.HMPREF9081_0765"/>
<dbReference type="AlphaFoldDB" id="F5RKI0"/>
<dbReference type="Pfam" id="PF10387">
    <property type="entry name" value="DUF2442"/>
    <property type="match status" value="1"/>
</dbReference>
<comment type="caution">
    <text evidence="1">The sequence shown here is derived from an EMBL/GenBank/DDBJ whole genome shotgun (WGS) entry which is preliminary data.</text>
</comment>
<name>F5RKI0_9FIRM</name>
<sequence>MMPMLSIKVTKVIPLANLRLLVFFENDVSKLFDVADFIAECPEFELLRDPAIFQMVSVEPGGYGISWTEELDCSEGELWERGTEIPLTAADFEALSEHERKTNMKKAS</sequence>
<protein>
    <recommendedName>
        <fullName evidence="3">DUF2442 domain-containing protein</fullName>
    </recommendedName>
</protein>
<proteinExistence type="predicted"/>
<accession>F5RKI0</accession>
<evidence type="ECO:0008006" key="3">
    <source>
        <dbReference type="Google" id="ProtNLM"/>
    </source>
</evidence>
<dbReference type="EMBL" id="AFHQ01000025">
    <property type="protein sequence ID" value="EGK60908.1"/>
    <property type="molecule type" value="Genomic_DNA"/>
</dbReference>
<evidence type="ECO:0000313" key="1">
    <source>
        <dbReference type="EMBL" id="EGK60908.1"/>
    </source>
</evidence>
<dbReference type="Proteomes" id="UP000004067">
    <property type="component" value="Unassembled WGS sequence"/>
</dbReference>
<dbReference type="SUPFAM" id="SSF143880">
    <property type="entry name" value="NE0471 N-terminal domain-like"/>
    <property type="match status" value="1"/>
</dbReference>
<reference evidence="1 2" key="1">
    <citation type="submission" date="2011-04" db="EMBL/GenBank/DDBJ databases">
        <authorList>
            <person name="Muzny D."/>
            <person name="Qin X."/>
            <person name="Deng J."/>
            <person name="Jiang H."/>
            <person name="Liu Y."/>
            <person name="Qu J."/>
            <person name="Song X.-Z."/>
            <person name="Zhang L."/>
            <person name="Thornton R."/>
            <person name="Coyle M."/>
            <person name="Francisco L."/>
            <person name="Jackson L."/>
            <person name="Javaid M."/>
            <person name="Korchina V."/>
            <person name="Kovar C."/>
            <person name="Mata R."/>
            <person name="Mathew T."/>
            <person name="Ngo R."/>
            <person name="Nguyen L."/>
            <person name="Nguyen N."/>
            <person name="Okwuonu G."/>
            <person name="Ongeri F."/>
            <person name="Pham C."/>
            <person name="Simmons D."/>
            <person name="Wilczek-Boney K."/>
            <person name="Hale W."/>
            <person name="Jakkamsetti A."/>
            <person name="Pham P."/>
            <person name="Ruth R."/>
            <person name="San Lucas F."/>
            <person name="Warren J."/>
            <person name="Zhang J."/>
            <person name="Zhao Z."/>
            <person name="Zhou C."/>
            <person name="Zhu D."/>
            <person name="Lee S."/>
            <person name="Bess C."/>
            <person name="Blankenburg K."/>
            <person name="Forbes L."/>
            <person name="Fu Q."/>
            <person name="Gubbala S."/>
            <person name="Hirani K."/>
            <person name="Jayaseelan J.C."/>
            <person name="Lara F."/>
            <person name="Munidasa M."/>
            <person name="Palculict T."/>
            <person name="Patil S."/>
            <person name="Pu L.-L."/>
            <person name="Saada N."/>
            <person name="Tang L."/>
            <person name="Weissenberger G."/>
            <person name="Zhu Y."/>
            <person name="Hemphill L."/>
            <person name="Shang Y."/>
            <person name="Youmans B."/>
            <person name="Ayvaz T."/>
            <person name="Ross M."/>
            <person name="Santibanez J."/>
            <person name="Aqrawi P."/>
            <person name="Gross S."/>
            <person name="Joshi V."/>
            <person name="Fowler G."/>
            <person name="Nazareth L."/>
            <person name="Reid J."/>
            <person name="Worley K."/>
            <person name="Petrosino J."/>
            <person name="Highlander S."/>
            <person name="Gibbs R."/>
        </authorList>
    </citation>
    <scope>NUCLEOTIDE SEQUENCE [LARGE SCALE GENOMIC DNA]</scope>
    <source>
        <strain evidence="1 2">DSM 2778</strain>
    </source>
</reference>
<dbReference type="eggNOG" id="ENOG50331XR">
    <property type="taxonomic scope" value="Bacteria"/>
</dbReference>
<dbReference type="InterPro" id="IPR036782">
    <property type="entry name" value="NE0471-like_N"/>
</dbReference>